<dbReference type="HOGENOM" id="CLU_501567_0_0_1"/>
<evidence type="ECO:0000256" key="1">
    <source>
        <dbReference type="SAM" id="MobiDB-lite"/>
    </source>
</evidence>
<dbReference type="OrthoDB" id="3528416at2759"/>
<accession>S3CI73</accession>
<proteinExistence type="predicted"/>
<dbReference type="GeneID" id="19460520"/>
<dbReference type="Proteomes" id="UP000016922">
    <property type="component" value="Unassembled WGS sequence"/>
</dbReference>
<name>S3CI73_GLAL2</name>
<feature type="compositionally biased region" description="Acidic residues" evidence="1">
    <location>
        <begin position="231"/>
        <end position="243"/>
    </location>
</feature>
<dbReference type="KEGG" id="glz:GLAREA_01462"/>
<evidence type="ECO:0000313" key="2">
    <source>
        <dbReference type="EMBL" id="EPE25550.1"/>
    </source>
</evidence>
<reference evidence="2 3" key="1">
    <citation type="journal article" date="2013" name="BMC Genomics">
        <title>Genomics-driven discovery of the pneumocandin biosynthetic gene cluster in the fungus Glarea lozoyensis.</title>
        <authorList>
            <person name="Chen L."/>
            <person name="Yue Q."/>
            <person name="Zhang X."/>
            <person name="Xiang M."/>
            <person name="Wang C."/>
            <person name="Li S."/>
            <person name="Che Y."/>
            <person name="Ortiz-Lopez F.J."/>
            <person name="Bills G.F."/>
            <person name="Liu X."/>
            <person name="An Z."/>
        </authorList>
    </citation>
    <scope>NUCLEOTIDE SEQUENCE [LARGE SCALE GENOMIC DNA]</scope>
    <source>
        <strain evidence="3">ATCC 20868 / MF5171</strain>
    </source>
</reference>
<dbReference type="AlphaFoldDB" id="S3CI73"/>
<keyword evidence="3" id="KW-1185">Reference proteome</keyword>
<dbReference type="EMBL" id="KE145371">
    <property type="protein sequence ID" value="EPE25550.1"/>
    <property type="molecule type" value="Genomic_DNA"/>
</dbReference>
<dbReference type="RefSeq" id="XP_008086869.1">
    <property type="nucleotide sequence ID" value="XM_008088678.1"/>
</dbReference>
<evidence type="ECO:0000313" key="3">
    <source>
        <dbReference type="Proteomes" id="UP000016922"/>
    </source>
</evidence>
<sequence length="543" mass="62630">MSAEDDLDEVYEELERTRSEVDTAALKELMIRQEAEAKNRARTQMYDLLTHDIALARRWLFAIANDAIHMDKDGSLTPYDNANPPRSPLTGNSLSEVEHVLEQWVKYPKSINGRHRLEDGLETELDVRELVVRTARRLQSDCFRLLNVVGFLAGRKMDLTTEHVDWMVPYLEGQLKLLKGEYECFRQEPKAYQTHDLDALAARHAADRKLSLEARIVLGRPLVDFEEPEFAHDDEETSFEENEENRIRRSRSSSAIDHVSPKTPLLHHNGENGHSMEFEMNDTIQQQGIIFPGHNGHKQEFNSEILAPDVLARIRNHTEKLIKSKNATEGRLMKALDISERLSRENEVLRMKLASRSAQFQNGQEVRQTSPRQTTTLLEEFKENAVMERHFSRGKSIEENIRAERDFQVERERLAKQLSEFEEWYRATREEEAQLGLRREESRVHAGHDELLKELNQNIKNLEIARESAWVNFVAQIDGISESDRRIWRALRGVTTWNGSIPIRESATKVSAQSNSECLYCDKSVCRGCSGDGTGYDKPWLAL</sequence>
<protein>
    <submittedName>
        <fullName evidence="2">Uncharacterized protein</fullName>
    </submittedName>
</protein>
<organism evidence="2 3">
    <name type="scientific">Glarea lozoyensis (strain ATCC 20868 / MF5171)</name>
    <dbReference type="NCBI Taxonomy" id="1116229"/>
    <lineage>
        <taxon>Eukaryota</taxon>
        <taxon>Fungi</taxon>
        <taxon>Dikarya</taxon>
        <taxon>Ascomycota</taxon>
        <taxon>Pezizomycotina</taxon>
        <taxon>Leotiomycetes</taxon>
        <taxon>Helotiales</taxon>
        <taxon>Helotiaceae</taxon>
        <taxon>Glarea</taxon>
    </lineage>
</organism>
<feature type="region of interest" description="Disordered" evidence="1">
    <location>
        <begin position="231"/>
        <end position="269"/>
    </location>
</feature>
<gene>
    <name evidence="2" type="ORF">GLAREA_01462</name>
</gene>